<evidence type="ECO:0000256" key="1">
    <source>
        <dbReference type="ARBA" id="ARBA00023172"/>
    </source>
</evidence>
<organism evidence="3 4">
    <name type="scientific">Microbacterium schleiferi</name>
    <dbReference type="NCBI Taxonomy" id="69362"/>
    <lineage>
        <taxon>Bacteria</taxon>
        <taxon>Bacillati</taxon>
        <taxon>Actinomycetota</taxon>
        <taxon>Actinomycetes</taxon>
        <taxon>Micrococcales</taxon>
        <taxon>Microbacteriaceae</taxon>
        <taxon>Microbacterium</taxon>
    </lineage>
</organism>
<dbReference type="InterPro" id="IPR002104">
    <property type="entry name" value="Integrase_catalytic"/>
</dbReference>
<dbReference type="InterPro" id="IPR011010">
    <property type="entry name" value="DNA_brk_join_enz"/>
</dbReference>
<dbReference type="RefSeq" id="WP_331791835.1">
    <property type="nucleotide sequence ID" value="NZ_BAAAUO010000001.1"/>
</dbReference>
<name>A0ABU7V932_9MICO</name>
<evidence type="ECO:0000313" key="4">
    <source>
        <dbReference type="Proteomes" id="UP001351900"/>
    </source>
</evidence>
<evidence type="ECO:0000313" key="3">
    <source>
        <dbReference type="EMBL" id="MEF2255608.1"/>
    </source>
</evidence>
<dbReference type="PANTHER" id="PTHR30349">
    <property type="entry name" value="PHAGE INTEGRASE-RELATED"/>
    <property type="match status" value="1"/>
</dbReference>
<gene>
    <name evidence="3" type="ORF">V2V91_10755</name>
</gene>
<dbReference type="Proteomes" id="UP001351900">
    <property type="component" value="Unassembled WGS sequence"/>
</dbReference>
<feature type="domain" description="Tyr recombinase" evidence="2">
    <location>
        <begin position="99"/>
        <end position="265"/>
    </location>
</feature>
<dbReference type="PROSITE" id="PS51898">
    <property type="entry name" value="TYR_RECOMBINASE"/>
    <property type="match status" value="1"/>
</dbReference>
<dbReference type="CDD" id="cd00397">
    <property type="entry name" value="DNA_BRE_C"/>
    <property type="match status" value="1"/>
</dbReference>
<dbReference type="SUPFAM" id="SSF56349">
    <property type="entry name" value="DNA breaking-rejoining enzymes"/>
    <property type="match status" value="1"/>
</dbReference>
<dbReference type="Pfam" id="PF00589">
    <property type="entry name" value="Phage_integrase"/>
    <property type="match status" value="1"/>
</dbReference>
<sequence>MLTTEWVEAIEGFLSHDRALGKRTTTNSARRQHLQHLARRVTVGPWQVTTDILLDYLAAQEWAIETRRGRRTTFARFYAWGLYRGRVIVNPVDAVGKVKIQPAHARPAPDRVYHEAVMAAGARERLMLRLAAEVGMRRGEVALVHSDDLMEDLVGHSLVVHGKGGRTRIVPLPRSLARSLVDLPPGWAFPGNDGGHLSPRYVGKLVRDLLPGGWTMHTLRHRFGTRAYALTSDLLLVQEMLGHASPTTTRRYVEYDRARMRAAVEELAS</sequence>
<dbReference type="EMBL" id="JAZHOV010000006">
    <property type="protein sequence ID" value="MEF2255608.1"/>
    <property type="molecule type" value="Genomic_DNA"/>
</dbReference>
<accession>A0ABU7V932</accession>
<evidence type="ECO:0000259" key="2">
    <source>
        <dbReference type="PROSITE" id="PS51898"/>
    </source>
</evidence>
<protein>
    <submittedName>
        <fullName evidence="3">Tyrosine-type recombinase/integrase</fullName>
    </submittedName>
</protein>
<dbReference type="InterPro" id="IPR013762">
    <property type="entry name" value="Integrase-like_cat_sf"/>
</dbReference>
<reference evidence="3 4" key="1">
    <citation type="submission" date="2024-01" db="EMBL/GenBank/DDBJ databases">
        <title>the genome sequence of strain Microbacterium schleiferi NBRC 15075.</title>
        <authorList>
            <person name="Ding Y."/>
            <person name="Zhang G."/>
        </authorList>
    </citation>
    <scope>NUCLEOTIDE SEQUENCE [LARGE SCALE GENOMIC DNA]</scope>
    <source>
        <strain evidence="3 4">NBRC 15075</strain>
    </source>
</reference>
<dbReference type="InterPro" id="IPR050090">
    <property type="entry name" value="Tyrosine_recombinase_XerCD"/>
</dbReference>
<keyword evidence="1" id="KW-0233">DNA recombination</keyword>
<keyword evidence="4" id="KW-1185">Reference proteome</keyword>
<comment type="caution">
    <text evidence="3">The sequence shown here is derived from an EMBL/GenBank/DDBJ whole genome shotgun (WGS) entry which is preliminary data.</text>
</comment>
<dbReference type="Gene3D" id="1.10.443.10">
    <property type="entry name" value="Intergrase catalytic core"/>
    <property type="match status" value="1"/>
</dbReference>
<proteinExistence type="predicted"/>
<dbReference type="PANTHER" id="PTHR30349:SF64">
    <property type="entry name" value="PROPHAGE INTEGRASE INTD-RELATED"/>
    <property type="match status" value="1"/>
</dbReference>